<keyword evidence="2" id="KW-1133">Transmembrane helix</keyword>
<evidence type="ECO:0000256" key="2">
    <source>
        <dbReference type="SAM" id="Phobius"/>
    </source>
</evidence>
<evidence type="ECO:0000256" key="1">
    <source>
        <dbReference type="ARBA" id="ARBA00006464"/>
    </source>
</evidence>
<dbReference type="Pfam" id="PF02397">
    <property type="entry name" value="Bac_transf"/>
    <property type="match status" value="1"/>
</dbReference>
<dbReference type="PANTHER" id="PTHR30576">
    <property type="entry name" value="COLANIC BIOSYNTHESIS UDP-GLUCOSE LIPID CARRIER TRANSFERASE"/>
    <property type="match status" value="1"/>
</dbReference>
<evidence type="ECO:0000259" key="3">
    <source>
        <dbReference type="Pfam" id="PF02397"/>
    </source>
</evidence>
<dbReference type="GO" id="GO:0016780">
    <property type="term" value="F:phosphotransferase activity, for other substituted phosphate groups"/>
    <property type="evidence" value="ECO:0007669"/>
    <property type="project" value="TreeGrafter"/>
</dbReference>
<organism evidence="4 5">
    <name type="scientific">Cohnella cholangitidis</name>
    <dbReference type="NCBI Taxonomy" id="2598458"/>
    <lineage>
        <taxon>Bacteria</taxon>
        <taxon>Bacillati</taxon>
        <taxon>Bacillota</taxon>
        <taxon>Bacilli</taxon>
        <taxon>Bacillales</taxon>
        <taxon>Paenibacillaceae</taxon>
        <taxon>Cohnella</taxon>
    </lineage>
</organism>
<keyword evidence="5" id="KW-1185">Reference proteome</keyword>
<dbReference type="EMBL" id="CP041969">
    <property type="protein sequence ID" value="QMV41715.1"/>
    <property type="molecule type" value="Genomic_DNA"/>
</dbReference>
<dbReference type="Proteomes" id="UP000515679">
    <property type="component" value="Chromosome"/>
</dbReference>
<keyword evidence="2" id="KW-0472">Membrane</keyword>
<protein>
    <submittedName>
        <fullName evidence="4">Sugar transferase</fullName>
    </submittedName>
</protein>
<evidence type="ECO:0000313" key="5">
    <source>
        <dbReference type="Proteomes" id="UP000515679"/>
    </source>
</evidence>
<accession>A0A7G5BXN1</accession>
<dbReference type="InterPro" id="IPR003362">
    <property type="entry name" value="Bact_transf"/>
</dbReference>
<name>A0A7G5BXN1_9BACL</name>
<feature type="domain" description="Bacterial sugar transferase" evidence="3">
    <location>
        <begin position="2"/>
        <end position="178"/>
    </location>
</feature>
<evidence type="ECO:0000313" key="4">
    <source>
        <dbReference type="EMBL" id="QMV41715.1"/>
    </source>
</evidence>
<dbReference type="PANTHER" id="PTHR30576:SF10">
    <property type="entry name" value="SLL5057 PROTEIN"/>
    <property type="match status" value="1"/>
</dbReference>
<comment type="similarity">
    <text evidence="1">Belongs to the bacterial sugar transferase family.</text>
</comment>
<dbReference type="KEGG" id="cchl:FPL14_11355"/>
<dbReference type="AlphaFoldDB" id="A0A7G5BXN1"/>
<keyword evidence="2" id="KW-0812">Transmembrane</keyword>
<dbReference type="RefSeq" id="WP_182303054.1">
    <property type="nucleotide sequence ID" value="NZ_CP041969.1"/>
</dbReference>
<feature type="transmembrane region" description="Helical" evidence="2">
    <location>
        <begin position="7"/>
        <end position="28"/>
    </location>
</feature>
<reference evidence="4 5" key="1">
    <citation type="submission" date="2019-07" db="EMBL/GenBank/DDBJ databases">
        <authorList>
            <person name="Kim J.K."/>
            <person name="Cheong H.-M."/>
            <person name="Choi Y."/>
            <person name="Hwang K.J."/>
            <person name="Lee S."/>
            <person name="Choi C."/>
        </authorList>
    </citation>
    <scope>NUCLEOTIDE SEQUENCE [LARGE SCALE GENOMIC DNA]</scope>
    <source>
        <strain evidence="4 5">KS 22</strain>
    </source>
</reference>
<sequence length="186" mass="21336">MKRVFDLVISIPTLIVLLPVLLFLAVVIKLDSKGPVIFKQKRSGRNHTLFTIYKFRTMKVDTPDIPTHLLNNPEVYISRVGRILRKTSLDELPQLFNILKGDMSIVGPRPALHNQLELISMREQFNVHRIPPGLTGWAQINGRDDISDEMKAQYDLYYLQNHNLWMDIKIIFRTVSSVASSKGIKA</sequence>
<keyword evidence="4" id="KW-0808">Transferase</keyword>
<gene>
    <name evidence="4" type="ORF">FPL14_11355</name>
</gene>
<proteinExistence type="inferred from homology"/>